<dbReference type="InterPro" id="IPR022673">
    <property type="entry name" value="Hexokinase_C"/>
</dbReference>
<evidence type="ECO:0000313" key="14">
    <source>
        <dbReference type="Proteomes" id="UP000712281"/>
    </source>
</evidence>
<evidence type="ECO:0000256" key="8">
    <source>
        <dbReference type="ARBA" id="ARBA00023152"/>
    </source>
</evidence>
<dbReference type="GO" id="GO:0008865">
    <property type="term" value="F:fructokinase activity"/>
    <property type="evidence" value="ECO:0007669"/>
    <property type="project" value="TreeGrafter"/>
</dbReference>
<dbReference type="GO" id="GO:0005536">
    <property type="term" value="F:D-glucose binding"/>
    <property type="evidence" value="ECO:0007669"/>
    <property type="project" value="InterPro"/>
</dbReference>
<sequence>MKVLDGVHTPSRIHFVSDPFRDAFQWLEMTLSGEAAVDQEDKIVVPPRKEPEIEEKLANHDLAAEKYLADSNPFKSGPDEDSSFFFTDVLTFGPAIAHSVGVLAAHFGGYVDRGGYGHMRVVCACVTVNRPGCYKGWLAVDKRSNLMGKVAVGATVVCAAAVCAASVYIVRRRMQSSGKWARVIEILRVLEEDCATPIGKLRQVADAMTVEMHAGLASEGGSKLKMLISYVDNLPSGEEHGFFYALDLGGTNFRVMRVLLGGKQGRVVKQEAKEVSIPPHLMTSGSDELFNFIAEALANFVATEGEDFHLPEGRQRELGFTFSFPVKQTSLSSGTLIKWTKGFSIEDTVGQDVVGALVKAMERVGLDMNVTALVNDTVGTLAGGRYYNPDVVAAVILGTGTNAAYVERAHAIPKWHGLLPKSGEMVINMEWGNFRSSHLPLTEYDHLLDFDSLNPGEQILEKIISGMYLGEILRRVLLKMADEAAFFGDSVPPKLRIPFIIRFVNFFYIVYLLLGVSS</sequence>
<dbReference type="AlphaFoldDB" id="A0A8S9HC52"/>
<keyword evidence="10" id="KW-0812">Transmembrane</keyword>
<dbReference type="PANTHER" id="PTHR19443">
    <property type="entry name" value="HEXOKINASE"/>
    <property type="match status" value="1"/>
</dbReference>
<dbReference type="Gene3D" id="3.30.420.40">
    <property type="match status" value="1"/>
</dbReference>
<dbReference type="FunFam" id="3.30.420.40:FF:000034">
    <property type="entry name" value="Phosphotransferase"/>
    <property type="match status" value="1"/>
</dbReference>
<evidence type="ECO:0000256" key="2">
    <source>
        <dbReference type="ARBA" id="ARBA00005028"/>
    </source>
</evidence>
<dbReference type="GO" id="GO:0006096">
    <property type="term" value="P:glycolytic process"/>
    <property type="evidence" value="ECO:0007669"/>
    <property type="project" value="UniProtKB-KW"/>
</dbReference>
<evidence type="ECO:0000259" key="12">
    <source>
        <dbReference type="Pfam" id="PF03727"/>
    </source>
</evidence>
<accession>A0A8S9HC52</accession>
<dbReference type="GO" id="GO:0004340">
    <property type="term" value="F:glucokinase activity"/>
    <property type="evidence" value="ECO:0007669"/>
    <property type="project" value="TreeGrafter"/>
</dbReference>
<evidence type="ECO:0000256" key="9">
    <source>
        <dbReference type="RuleBase" id="RU362007"/>
    </source>
</evidence>
<feature type="transmembrane region" description="Helical" evidence="10">
    <location>
        <begin position="150"/>
        <end position="170"/>
    </location>
</feature>
<keyword evidence="10" id="KW-1133">Transmembrane helix</keyword>
<dbReference type="Proteomes" id="UP000712281">
    <property type="component" value="Unassembled WGS sequence"/>
</dbReference>
<evidence type="ECO:0000256" key="1">
    <source>
        <dbReference type="ARBA" id="ARBA00004888"/>
    </source>
</evidence>
<keyword evidence="10" id="KW-0472">Membrane</keyword>
<keyword evidence="4 9" id="KW-0808">Transferase</keyword>
<dbReference type="Pfam" id="PF03727">
    <property type="entry name" value="Hexokinase_2"/>
    <property type="match status" value="1"/>
</dbReference>
<protein>
    <recommendedName>
        <fullName evidence="9">Phosphotransferase</fullName>
        <ecNumber evidence="9">2.7.1.-</ecNumber>
    </recommendedName>
</protein>
<dbReference type="GO" id="GO:0005524">
    <property type="term" value="F:ATP binding"/>
    <property type="evidence" value="ECO:0007669"/>
    <property type="project" value="UniProtKB-UniRule"/>
</dbReference>
<name>A0A8S9HC52_BRACR</name>
<dbReference type="Pfam" id="PF00349">
    <property type="entry name" value="Hexokinase_1"/>
    <property type="match status" value="1"/>
</dbReference>
<evidence type="ECO:0000256" key="3">
    <source>
        <dbReference type="ARBA" id="ARBA00009225"/>
    </source>
</evidence>
<dbReference type="PROSITE" id="PS00378">
    <property type="entry name" value="HEXOKINASE_1"/>
    <property type="match status" value="1"/>
</dbReference>
<comment type="caution">
    <text evidence="13">The sequence shown here is derived from an EMBL/GenBank/DDBJ whole genome shotgun (WGS) entry which is preliminary data.</text>
</comment>
<dbReference type="InterPro" id="IPR022672">
    <property type="entry name" value="Hexokinase_N"/>
</dbReference>
<evidence type="ECO:0000256" key="5">
    <source>
        <dbReference type="ARBA" id="ARBA00022741"/>
    </source>
</evidence>
<dbReference type="InterPro" id="IPR019807">
    <property type="entry name" value="Hexokinase_BS"/>
</dbReference>
<dbReference type="Gene3D" id="3.40.367.20">
    <property type="match status" value="2"/>
</dbReference>
<proteinExistence type="inferred from homology"/>
<feature type="domain" description="Hexokinase N-terminal" evidence="11">
    <location>
        <begin position="188"/>
        <end position="386"/>
    </location>
</feature>
<comment type="similarity">
    <text evidence="3 9">Belongs to the hexokinase family.</text>
</comment>
<dbReference type="GO" id="GO:0006006">
    <property type="term" value="P:glucose metabolic process"/>
    <property type="evidence" value="ECO:0007669"/>
    <property type="project" value="TreeGrafter"/>
</dbReference>
<dbReference type="PROSITE" id="PS51748">
    <property type="entry name" value="HEXOKINASE_2"/>
    <property type="match status" value="1"/>
</dbReference>
<feature type="non-terminal residue" evidence="13">
    <location>
        <position position="1"/>
    </location>
</feature>
<dbReference type="InterPro" id="IPR001312">
    <property type="entry name" value="Hexokinase"/>
</dbReference>
<dbReference type="GO" id="GO:0005739">
    <property type="term" value="C:mitochondrion"/>
    <property type="evidence" value="ECO:0007669"/>
    <property type="project" value="TreeGrafter"/>
</dbReference>
<dbReference type="InterPro" id="IPR043129">
    <property type="entry name" value="ATPase_NBD"/>
</dbReference>
<evidence type="ECO:0000256" key="6">
    <source>
        <dbReference type="ARBA" id="ARBA00022777"/>
    </source>
</evidence>
<evidence type="ECO:0000256" key="10">
    <source>
        <dbReference type="SAM" id="Phobius"/>
    </source>
</evidence>
<keyword evidence="8 9" id="KW-0324">Glycolysis</keyword>
<organism evidence="13 14">
    <name type="scientific">Brassica cretica</name>
    <name type="common">Mustard</name>
    <dbReference type="NCBI Taxonomy" id="69181"/>
    <lineage>
        <taxon>Eukaryota</taxon>
        <taxon>Viridiplantae</taxon>
        <taxon>Streptophyta</taxon>
        <taxon>Embryophyta</taxon>
        <taxon>Tracheophyta</taxon>
        <taxon>Spermatophyta</taxon>
        <taxon>Magnoliopsida</taxon>
        <taxon>eudicotyledons</taxon>
        <taxon>Gunneridae</taxon>
        <taxon>Pentapetalae</taxon>
        <taxon>rosids</taxon>
        <taxon>malvids</taxon>
        <taxon>Brassicales</taxon>
        <taxon>Brassicaceae</taxon>
        <taxon>Brassiceae</taxon>
        <taxon>Brassica</taxon>
    </lineage>
</organism>
<feature type="domain" description="Hexokinase C-terminal" evidence="12">
    <location>
        <begin position="393"/>
        <end position="501"/>
    </location>
</feature>
<dbReference type="GO" id="GO:0005829">
    <property type="term" value="C:cytosol"/>
    <property type="evidence" value="ECO:0007669"/>
    <property type="project" value="TreeGrafter"/>
</dbReference>
<evidence type="ECO:0000256" key="4">
    <source>
        <dbReference type="ARBA" id="ARBA00022679"/>
    </source>
</evidence>
<gene>
    <name evidence="13" type="ORF">F2Q68_00033461</name>
</gene>
<feature type="transmembrane region" description="Helical" evidence="10">
    <location>
        <begin position="499"/>
        <end position="517"/>
    </location>
</feature>
<dbReference type="SUPFAM" id="SSF53067">
    <property type="entry name" value="Actin-like ATPase domain"/>
    <property type="match status" value="2"/>
</dbReference>
<comment type="pathway">
    <text evidence="1">Carbohydrate degradation; glycolysis; D-glyceraldehyde 3-phosphate and glycerone phosphate from D-glucose: step 1/4.</text>
</comment>
<keyword evidence="5 9" id="KW-0547">Nucleotide-binding</keyword>
<dbReference type="EC" id="2.7.1.-" evidence="9"/>
<comment type="pathway">
    <text evidence="2">Carbohydrate metabolism; hexose metabolism.</text>
</comment>
<dbReference type="PRINTS" id="PR00475">
    <property type="entry name" value="HEXOKINASE"/>
</dbReference>
<evidence type="ECO:0000256" key="7">
    <source>
        <dbReference type="ARBA" id="ARBA00022840"/>
    </source>
</evidence>
<keyword evidence="6 9" id="KW-0418">Kinase</keyword>
<evidence type="ECO:0000313" key="13">
    <source>
        <dbReference type="EMBL" id="KAF2554247.1"/>
    </source>
</evidence>
<dbReference type="EMBL" id="QGKW02001988">
    <property type="protein sequence ID" value="KAF2554247.1"/>
    <property type="molecule type" value="Genomic_DNA"/>
</dbReference>
<dbReference type="PANTHER" id="PTHR19443:SF79">
    <property type="entry name" value="HEXOKINASE-2"/>
    <property type="match status" value="1"/>
</dbReference>
<reference evidence="13" key="1">
    <citation type="submission" date="2019-12" db="EMBL/GenBank/DDBJ databases">
        <title>Genome sequencing and annotation of Brassica cretica.</title>
        <authorList>
            <person name="Studholme D.J."/>
            <person name="Sarris P.F."/>
        </authorList>
    </citation>
    <scope>NUCLEOTIDE SEQUENCE</scope>
    <source>
        <strain evidence="13">PFS-001/15</strain>
        <tissue evidence="13">Leaf</tissue>
    </source>
</reference>
<dbReference type="GO" id="GO:0001678">
    <property type="term" value="P:intracellular glucose homeostasis"/>
    <property type="evidence" value="ECO:0007669"/>
    <property type="project" value="InterPro"/>
</dbReference>
<keyword evidence="7 9" id="KW-0067">ATP-binding</keyword>
<evidence type="ECO:0000259" key="11">
    <source>
        <dbReference type="Pfam" id="PF00349"/>
    </source>
</evidence>